<name>A0ABT6V118_9GAMM</name>
<dbReference type="EMBL" id="JASCQP010000028">
    <property type="protein sequence ID" value="MDI5891891.1"/>
    <property type="molecule type" value="Genomic_DNA"/>
</dbReference>
<protein>
    <submittedName>
        <fullName evidence="2">Sugar-transfer associated ATP-grasp domain-containing protein</fullName>
    </submittedName>
</protein>
<keyword evidence="3" id="KW-1185">Reference proteome</keyword>
<gene>
    <name evidence="2" type="ORF">QLQ83_12385</name>
</gene>
<dbReference type="Proteomes" id="UP001225957">
    <property type="component" value="Unassembled WGS sequence"/>
</dbReference>
<organism evidence="2 3">
    <name type="scientific">Halomonas rhizosphaerae</name>
    <dbReference type="NCBI Taxonomy" id="3043296"/>
    <lineage>
        <taxon>Bacteria</taxon>
        <taxon>Pseudomonadati</taxon>
        <taxon>Pseudomonadota</taxon>
        <taxon>Gammaproteobacteria</taxon>
        <taxon>Oceanospirillales</taxon>
        <taxon>Halomonadaceae</taxon>
        <taxon>Halomonas</taxon>
    </lineage>
</organism>
<proteinExistence type="predicted"/>
<sequence length="344" mass="38788">MKTLIGWGYCLLKTDWREIWRLSNAARGDGGFARLGVLSDLMVSTLYYKISPSEYFYFCFHGMGKEDRLDWAGTTAMWMAQRRFVPKKIIPTFSSKQRFRVKFDHLMAEHLGVVSWPYSDDSIVKRLLSQGGTSWFFKPEDGQCGAGGFIIEVGGLTVDEVHDKLRRKLRSGRKYIVERTLINHEALRAVNPSCLNTVRVVTYTDGQEVEVLFSRVRFGNGEDVDNLSLGGYAAEVDSDTGRVMGEAVNTSSGVAEYCDKHPISGIRFDGIEIPHWDGVIQLAKSAALVEPRASIVGWDVAVTNSGVYLVEGNHNWGKLLWQLPVRKGLRSDLDRYIERIDHAR</sequence>
<evidence type="ECO:0000259" key="1">
    <source>
        <dbReference type="Pfam" id="PF14397"/>
    </source>
</evidence>
<evidence type="ECO:0000313" key="2">
    <source>
        <dbReference type="EMBL" id="MDI5891891.1"/>
    </source>
</evidence>
<feature type="domain" description="Alpha-L-glutamate ligase-related protein ATP-grasp" evidence="1">
    <location>
        <begin position="173"/>
        <end position="334"/>
    </location>
</feature>
<dbReference type="Pfam" id="PF14397">
    <property type="entry name" value="ATPgrasp_ST"/>
    <property type="match status" value="1"/>
</dbReference>
<reference evidence="2 3" key="1">
    <citation type="submission" date="2023-04" db="EMBL/GenBank/DDBJ databases">
        <title>Halomonas strains isolated from rhizosphere soil.</title>
        <authorList>
            <person name="Xu L."/>
            <person name="Sun J.-Q."/>
        </authorList>
    </citation>
    <scope>NUCLEOTIDE SEQUENCE [LARGE SCALE GENOMIC DNA]</scope>
    <source>
        <strain evidence="2 3">LR5S20</strain>
    </source>
</reference>
<accession>A0ABT6V118</accession>
<comment type="caution">
    <text evidence="2">The sequence shown here is derived from an EMBL/GenBank/DDBJ whole genome shotgun (WGS) entry which is preliminary data.</text>
</comment>
<evidence type="ECO:0000313" key="3">
    <source>
        <dbReference type="Proteomes" id="UP001225957"/>
    </source>
</evidence>
<dbReference type="RefSeq" id="WP_282735832.1">
    <property type="nucleotide sequence ID" value="NZ_JASCQP010000028.1"/>
</dbReference>
<dbReference type="InterPro" id="IPR039523">
    <property type="entry name" value="RimK-rel_E_lig_ATP-grasp"/>
</dbReference>